<dbReference type="SUPFAM" id="SSF52540">
    <property type="entry name" value="P-loop containing nucleoside triphosphate hydrolases"/>
    <property type="match status" value="1"/>
</dbReference>
<dbReference type="Proteomes" id="UP001595872">
    <property type="component" value="Unassembled WGS sequence"/>
</dbReference>
<organism evidence="1 2">
    <name type="scientific">Actinomadura gamaensis</name>
    <dbReference type="NCBI Taxonomy" id="1763541"/>
    <lineage>
        <taxon>Bacteria</taxon>
        <taxon>Bacillati</taxon>
        <taxon>Actinomycetota</taxon>
        <taxon>Actinomycetes</taxon>
        <taxon>Streptosporangiales</taxon>
        <taxon>Thermomonosporaceae</taxon>
        <taxon>Actinomadura</taxon>
    </lineage>
</organism>
<dbReference type="Gene3D" id="3.40.50.300">
    <property type="entry name" value="P-loop containing nucleotide triphosphate hydrolases"/>
    <property type="match status" value="1"/>
</dbReference>
<protein>
    <recommendedName>
        <fullName evidence="3">AAA+ ATPase domain-containing protein</fullName>
    </recommendedName>
</protein>
<evidence type="ECO:0008006" key="3">
    <source>
        <dbReference type="Google" id="ProtNLM"/>
    </source>
</evidence>
<dbReference type="EMBL" id="JBHSIT010000012">
    <property type="protein sequence ID" value="MFC4912490.1"/>
    <property type="molecule type" value="Genomic_DNA"/>
</dbReference>
<evidence type="ECO:0000313" key="1">
    <source>
        <dbReference type="EMBL" id="MFC4912490.1"/>
    </source>
</evidence>
<dbReference type="RefSeq" id="WP_378262449.1">
    <property type="nucleotide sequence ID" value="NZ_JBHSIT010000012.1"/>
</dbReference>
<evidence type="ECO:0000313" key="2">
    <source>
        <dbReference type="Proteomes" id="UP001595872"/>
    </source>
</evidence>
<comment type="caution">
    <text evidence="1">The sequence shown here is derived from an EMBL/GenBank/DDBJ whole genome shotgun (WGS) entry which is preliminary data.</text>
</comment>
<accession>A0ABV9UAV5</accession>
<proteinExistence type="predicted"/>
<dbReference type="InterPro" id="IPR027417">
    <property type="entry name" value="P-loop_NTPase"/>
</dbReference>
<gene>
    <name evidence="1" type="ORF">ACFPCY_34680</name>
</gene>
<name>A0ABV9UAV5_9ACTN</name>
<sequence>MKVFNTAGPCVPGKHYMLDPLARLPRAQRLAEQGSYFVVHGPRQSGKTTLLTLLAQALNATGRYAALCFSWETAARVEDVAAIPGHLLAAMRDAAEDYGLPDACLPPDPWPDAPYPRVLVRALSSWAAKSLLPLVLLCDEVDLLAGSALGTVLRQLRDGATSPTMPFPHSIALCGIRDVSRCTVVSDEGSSSSGTPVPFNISVASLRISDFSLDEVAELYGQHTEATGQVFEAAAVQRAFEASQGQPWLVNALAGHACAPWLGAGQGAQHGAGYL</sequence>
<reference evidence="2" key="1">
    <citation type="journal article" date="2019" name="Int. J. Syst. Evol. Microbiol.">
        <title>The Global Catalogue of Microorganisms (GCM) 10K type strain sequencing project: providing services to taxonomists for standard genome sequencing and annotation.</title>
        <authorList>
            <consortium name="The Broad Institute Genomics Platform"/>
            <consortium name="The Broad Institute Genome Sequencing Center for Infectious Disease"/>
            <person name="Wu L."/>
            <person name="Ma J."/>
        </authorList>
    </citation>
    <scope>NUCLEOTIDE SEQUENCE [LARGE SCALE GENOMIC DNA]</scope>
    <source>
        <strain evidence="2">KLKA75</strain>
    </source>
</reference>
<keyword evidence="2" id="KW-1185">Reference proteome</keyword>